<dbReference type="Pfam" id="PF03184">
    <property type="entry name" value="DDE_1"/>
    <property type="match status" value="1"/>
</dbReference>
<feature type="domain" description="DDE-1" evidence="1">
    <location>
        <begin position="217"/>
        <end position="391"/>
    </location>
</feature>
<reference evidence="2 3" key="1">
    <citation type="submission" date="2018-08" db="EMBL/GenBank/DDBJ databases">
        <title>Aphanomyces genome sequencing and annotation.</title>
        <authorList>
            <person name="Minardi D."/>
            <person name="Oidtmann B."/>
            <person name="Van Der Giezen M."/>
            <person name="Studholme D.J."/>
        </authorList>
    </citation>
    <scope>NUCLEOTIDE SEQUENCE [LARGE SCALE GENOMIC DNA]</scope>
    <source>
        <strain evidence="2 3">Kv</strain>
    </source>
</reference>
<sequence length="398" mass="45367">MTTLSTLRLRRKRGYEMAVRLQVLELVETSNVHNVSKLLGIPRCTIRSWIDQKDDILAFDGNKKRMKLSPGGRPESFPDPVGLLEFIKEMRVRERALTSAHMITWTKRFQSDWLRTYIAGKALGTSYQGILRLLQRFCHRHGFSRRKAGCGKQSQAALIEVRDEFAKEFHRSYRQYGYDTVYNVDETGFYYDMPPRYIWDVRGGGAKISSGEKHSMRMTVVLTAPADGTNLPMLFVIRGASGGRIETNEFPTFPAGHVYAMQNKAWMDDDVWKTYLRSLLLPMLVEPSVLLLDNFVSHVSDKSYKIVNEELSTHLVALPANSTSVCQPLDVGVMGPFKRYLRDAWLAVDIIEGDDGDEFDTLSAAMKRLAMIKRAILAWYMVSADTIRQCFDKAIPSQ</sequence>
<organism evidence="2 3">
    <name type="scientific">Aphanomyces astaci</name>
    <name type="common">Crayfish plague agent</name>
    <dbReference type="NCBI Taxonomy" id="112090"/>
    <lineage>
        <taxon>Eukaryota</taxon>
        <taxon>Sar</taxon>
        <taxon>Stramenopiles</taxon>
        <taxon>Oomycota</taxon>
        <taxon>Saprolegniomycetes</taxon>
        <taxon>Saprolegniales</taxon>
        <taxon>Verrucalvaceae</taxon>
        <taxon>Aphanomyces</taxon>
    </lineage>
</organism>
<dbReference type="VEuPathDB" id="FungiDB:H257_09828"/>
<protein>
    <recommendedName>
        <fullName evidence="1">DDE-1 domain-containing protein</fullName>
    </recommendedName>
</protein>
<dbReference type="PANTHER" id="PTHR19303:SF57">
    <property type="entry name" value="HTH CENPB-TYPE DOMAIN-CONTAINING PROTEIN"/>
    <property type="match status" value="1"/>
</dbReference>
<dbReference type="EMBL" id="QUSZ01008009">
    <property type="protein sequence ID" value="RHY01064.1"/>
    <property type="molecule type" value="Genomic_DNA"/>
</dbReference>
<comment type="caution">
    <text evidence="2">The sequence shown here is derived from an EMBL/GenBank/DDBJ whole genome shotgun (WGS) entry which is preliminary data.</text>
</comment>
<dbReference type="GO" id="GO:0005634">
    <property type="term" value="C:nucleus"/>
    <property type="evidence" value="ECO:0007669"/>
    <property type="project" value="TreeGrafter"/>
</dbReference>
<name>A0A397A401_APHAT</name>
<evidence type="ECO:0000313" key="3">
    <source>
        <dbReference type="Proteomes" id="UP000265427"/>
    </source>
</evidence>
<dbReference type="AlphaFoldDB" id="A0A397A401"/>
<gene>
    <name evidence="2" type="ORF">DYB36_012840</name>
</gene>
<dbReference type="Proteomes" id="UP000265427">
    <property type="component" value="Unassembled WGS sequence"/>
</dbReference>
<evidence type="ECO:0000259" key="1">
    <source>
        <dbReference type="Pfam" id="PF03184"/>
    </source>
</evidence>
<dbReference type="GO" id="GO:0003677">
    <property type="term" value="F:DNA binding"/>
    <property type="evidence" value="ECO:0007669"/>
    <property type="project" value="TreeGrafter"/>
</dbReference>
<dbReference type="InterPro" id="IPR050863">
    <property type="entry name" value="CenT-Element_Derived"/>
</dbReference>
<dbReference type="PANTHER" id="PTHR19303">
    <property type="entry name" value="TRANSPOSON"/>
    <property type="match status" value="1"/>
</dbReference>
<accession>A0A397A401</accession>
<dbReference type="InterPro" id="IPR004875">
    <property type="entry name" value="DDE_SF_endonuclease_dom"/>
</dbReference>
<proteinExistence type="predicted"/>
<evidence type="ECO:0000313" key="2">
    <source>
        <dbReference type="EMBL" id="RHY01064.1"/>
    </source>
</evidence>